<feature type="region of interest" description="Disordered" evidence="2">
    <location>
        <begin position="248"/>
        <end position="385"/>
    </location>
</feature>
<reference evidence="3 4" key="1">
    <citation type="submission" date="2023-09" db="EMBL/GenBank/DDBJ databases">
        <title>Nesidiocoris tenuis whole genome shotgun sequence.</title>
        <authorList>
            <person name="Shibata T."/>
            <person name="Shimoda M."/>
            <person name="Kobayashi T."/>
            <person name="Uehara T."/>
        </authorList>
    </citation>
    <scope>NUCLEOTIDE SEQUENCE [LARGE SCALE GENOMIC DNA]</scope>
    <source>
        <strain evidence="3 4">Japan</strain>
    </source>
</reference>
<keyword evidence="1" id="KW-0175">Coiled coil</keyword>
<proteinExistence type="predicted"/>
<dbReference type="PANTHER" id="PTHR34439">
    <property type="entry name" value="CENTROBIN"/>
    <property type="match status" value="1"/>
</dbReference>
<dbReference type="PANTHER" id="PTHR34439:SF1">
    <property type="entry name" value="CENTROBIN"/>
    <property type="match status" value="1"/>
</dbReference>
<feature type="compositionally biased region" description="Polar residues" evidence="2">
    <location>
        <begin position="865"/>
        <end position="876"/>
    </location>
</feature>
<feature type="coiled-coil region" evidence="1">
    <location>
        <begin position="409"/>
        <end position="443"/>
    </location>
</feature>
<sequence>MSESDDTDTLLLVSPTQFNVPSEPDGNLETSVVEDLLNHVEHLETRVHIIENRTSLLGNDLGHLNGQNGALTPNSVESSSEPTLRTVISTRPNKEILLREVDRYLDSIDLSGDNSFEAAVHQNEADMSALEPSSNDGPSHLGLPDVAKLLKEMEMTQNEIEKKLRVREQEYSLGDFSTRSDASTARSSVAGRYASDRLPYRTDHGSRDREDGTANAESMPRSRAFTVGDNIASVPDLGFGVRELYLNRGSPQKKSDDPPRAFGTDIEEPITRRDAYLVGSSRAGDDSRRNSSSSLARSPAKSYLQRTPPILDLRKQKDASPRRRLPFSEESQHFRGPTNTFGADGTGDQPFNPTTVSNEGCGDGMPGSPQRFRRETPFHPKPLNSDFRKNLLSLADLWKNDETKGPENVSALRQKLEEEKLRRMHLEETIATLNKRVLEEQEKLAVAMVVDEGKDKAILQITEAWKQMVEHWKRIEADRHAMSQKIISEKSTLKRAKEDVDKKIERWEKEVAQALDLAAGYKNKFEFLESELAVSKEVLESNINELREQLSVKEKTVSDLLEERKVLAENFKSTEEKLREERLSTSSALAEVGKLQGHLKNVEAELAVVKEQKDLVEMRLGEEKSRIAVLEQQKYDLESQLKECSISLAKAEEDAQHARAELESSKTELRNLYQSQLETVVRSKLTEFQGQLDAAQLAMQAEIDSTKELAQKRAVEQHNALMNSHMTELKRLESHHKDELRTLELKLAESERRRTKLENNYKEIAQKLHGVMENQWQQALSILTNELSQTPGVDERGRCDRMNWHCKDFMKPIRGESESSDETPFNKEDLITYRPNDKTANSGKHEQLLKYIRMLLVKQPRKAGESSTSALETSFSVDEPQADNPLWPRQFNKASNAVPDEFEQADAQNKKPPWK</sequence>
<evidence type="ECO:0000313" key="3">
    <source>
        <dbReference type="EMBL" id="BES92366.1"/>
    </source>
</evidence>
<feature type="region of interest" description="Disordered" evidence="2">
    <location>
        <begin position="175"/>
        <end position="222"/>
    </location>
</feature>
<feature type="region of interest" description="Disordered" evidence="2">
    <location>
        <begin position="862"/>
        <end position="915"/>
    </location>
</feature>
<evidence type="ECO:0000313" key="4">
    <source>
        <dbReference type="Proteomes" id="UP001307889"/>
    </source>
</evidence>
<evidence type="ECO:0000256" key="1">
    <source>
        <dbReference type="SAM" id="Coils"/>
    </source>
</evidence>
<dbReference type="EMBL" id="AP028911">
    <property type="protein sequence ID" value="BES92366.1"/>
    <property type="molecule type" value="Genomic_DNA"/>
</dbReference>
<evidence type="ECO:0000256" key="2">
    <source>
        <dbReference type="SAM" id="MobiDB-lite"/>
    </source>
</evidence>
<feature type="compositionally biased region" description="Low complexity" evidence="2">
    <location>
        <begin position="177"/>
        <end position="188"/>
    </location>
</feature>
<feature type="compositionally biased region" description="Polar residues" evidence="2">
    <location>
        <begin position="349"/>
        <end position="358"/>
    </location>
</feature>
<keyword evidence="4" id="KW-1185">Reference proteome</keyword>
<dbReference type="Proteomes" id="UP001307889">
    <property type="component" value="Chromosome 3"/>
</dbReference>
<name>A0ABN7AJD3_9HEMI</name>
<feature type="compositionally biased region" description="Basic and acidic residues" evidence="2">
    <location>
        <begin position="312"/>
        <end position="333"/>
    </location>
</feature>
<feature type="coiled-coil region" evidence="1">
    <location>
        <begin position="490"/>
        <end position="675"/>
    </location>
</feature>
<gene>
    <name evidence="3" type="ORF">NTJ_05175</name>
</gene>
<organism evidence="3 4">
    <name type="scientific">Nesidiocoris tenuis</name>
    <dbReference type="NCBI Taxonomy" id="355587"/>
    <lineage>
        <taxon>Eukaryota</taxon>
        <taxon>Metazoa</taxon>
        <taxon>Ecdysozoa</taxon>
        <taxon>Arthropoda</taxon>
        <taxon>Hexapoda</taxon>
        <taxon>Insecta</taxon>
        <taxon>Pterygota</taxon>
        <taxon>Neoptera</taxon>
        <taxon>Paraneoptera</taxon>
        <taxon>Hemiptera</taxon>
        <taxon>Heteroptera</taxon>
        <taxon>Panheteroptera</taxon>
        <taxon>Cimicomorpha</taxon>
        <taxon>Miridae</taxon>
        <taxon>Dicyphina</taxon>
        <taxon>Nesidiocoris</taxon>
    </lineage>
</organism>
<feature type="coiled-coil region" evidence="1">
    <location>
        <begin position="715"/>
        <end position="774"/>
    </location>
</feature>
<protein>
    <submittedName>
        <fullName evidence="3">Uncharacterized protein</fullName>
    </submittedName>
</protein>
<accession>A0ABN7AJD3</accession>
<dbReference type="InterPro" id="IPR038923">
    <property type="entry name" value="Centrobin"/>
</dbReference>
<feature type="compositionally biased region" description="Basic and acidic residues" evidence="2">
    <location>
        <begin position="194"/>
        <end position="212"/>
    </location>
</feature>